<comment type="caution">
    <text evidence="2">The sequence shown here is derived from an EMBL/GenBank/DDBJ whole genome shotgun (WGS) entry which is preliminary data.</text>
</comment>
<protein>
    <submittedName>
        <fullName evidence="2">Uncharacterized protein</fullName>
    </submittedName>
</protein>
<proteinExistence type="predicted"/>
<dbReference type="AlphaFoldDB" id="X1BIP5"/>
<accession>X1BIP5</accession>
<name>X1BIP5_9ZZZZ</name>
<keyword evidence="1" id="KW-0472">Membrane</keyword>
<keyword evidence="1" id="KW-1133">Transmembrane helix</keyword>
<sequence>HKERMLFTKDHLYLSHKERTEEVLELYDELTLRFIHFNNFICLYQMFYLAILKLYNIIVLIYKEYGFS</sequence>
<evidence type="ECO:0000256" key="1">
    <source>
        <dbReference type="SAM" id="Phobius"/>
    </source>
</evidence>
<reference evidence="2" key="1">
    <citation type="journal article" date="2014" name="Front. Microbiol.">
        <title>High frequency of phylogenetically diverse reductive dehalogenase-homologous genes in deep subseafloor sedimentary metagenomes.</title>
        <authorList>
            <person name="Kawai M."/>
            <person name="Futagami T."/>
            <person name="Toyoda A."/>
            <person name="Takaki Y."/>
            <person name="Nishi S."/>
            <person name="Hori S."/>
            <person name="Arai W."/>
            <person name="Tsubouchi T."/>
            <person name="Morono Y."/>
            <person name="Uchiyama I."/>
            <person name="Ito T."/>
            <person name="Fujiyama A."/>
            <person name="Inagaki F."/>
            <person name="Takami H."/>
        </authorList>
    </citation>
    <scope>NUCLEOTIDE SEQUENCE</scope>
    <source>
        <strain evidence="2">Expedition CK06-06</strain>
    </source>
</reference>
<feature type="transmembrane region" description="Helical" evidence="1">
    <location>
        <begin position="41"/>
        <end position="62"/>
    </location>
</feature>
<dbReference type="EMBL" id="BART01016389">
    <property type="protein sequence ID" value="GAG81077.1"/>
    <property type="molecule type" value="Genomic_DNA"/>
</dbReference>
<gene>
    <name evidence="2" type="ORF">S01H4_31533</name>
</gene>
<feature type="non-terminal residue" evidence="2">
    <location>
        <position position="1"/>
    </location>
</feature>
<keyword evidence="1" id="KW-0812">Transmembrane</keyword>
<evidence type="ECO:0000313" key="2">
    <source>
        <dbReference type="EMBL" id="GAG81077.1"/>
    </source>
</evidence>
<organism evidence="2">
    <name type="scientific">marine sediment metagenome</name>
    <dbReference type="NCBI Taxonomy" id="412755"/>
    <lineage>
        <taxon>unclassified sequences</taxon>
        <taxon>metagenomes</taxon>
        <taxon>ecological metagenomes</taxon>
    </lineage>
</organism>